<dbReference type="PRINTS" id="PR00171">
    <property type="entry name" value="SUGRTRNSPORT"/>
</dbReference>
<feature type="transmembrane region" description="Helical" evidence="8">
    <location>
        <begin position="332"/>
        <end position="350"/>
    </location>
</feature>
<feature type="domain" description="Major facilitator superfamily (MFS) profile" evidence="9">
    <location>
        <begin position="28"/>
        <end position="451"/>
    </location>
</feature>
<evidence type="ECO:0000256" key="3">
    <source>
        <dbReference type="ARBA" id="ARBA00022448"/>
    </source>
</evidence>
<evidence type="ECO:0000259" key="9">
    <source>
        <dbReference type="PROSITE" id="PS50850"/>
    </source>
</evidence>
<feature type="transmembrane region" description="Helical" evidence="8">
    <location>
        <begin position="429"/>
        <end position="447"/>
    </location>
</feature>
<dbReference type="InterPro" id="IPR020846">
    <property type="entry name" value="MFS_dom"/>
</dbReference>
<evidence type="ECO:0000256" key="8">
    <source>
        <dbReference type="SAM" id="Phobius"/>
    </source>
</evidence>
<dbReference type="PROSITE" id="PS00217">
    <property type="entry name" value="SUGAR_TRANSPORT_2"/>
    <property type="match status" value="1"/>
</dbReference>
<evidence type="ECO:0000256" key="1">
    <source>
        <dbReference type="ARBA" id="ARBA00004651"/>
    </source>
</evidence>
<dbReference type="InterPro" id="IPR050814">
    <property type="entry name" value="Myo-inositol_Transporter"/>
</dbReference>
<dbReference type="InterPro" id="IPR005829">
    <property type="entry name" value="Sugar_transporter_CS"/>
</dbReference>
<dbReference type="NCBIfam" id="TIGR00879">
    <property type="entry name" value="SP"/>
    <property type="match status" value="1"/>
</dbReference>
<evidence type="ECO:0000313" key="11">
    <source>
        <dbReference type="Proteomes" id="UP001352223"/>
    </source>
</evidence>
<feature type="transmembrane region" description="Helical" evidence="8">
    <location>
        <begin position="66"/>
        <end position="87"/>
    </location>
</feature>
<name>A0ABU6C6W7_9ACTN</name>
<comment type="similarity">
    <text evidence="2 7">Belongs to the major facilitator superfamily. Sugar transporter (TC 2.A.1.1) family.</text>
</comment>
<evidence type="ECO:0000256" key="4">
    <source>
        <dbReference type="ARBA" id="ARBA00022692"/>
    </source>
</evidence>
<dbReference type="InterPro" id="IPR005828">
    <property type="entry name" value="MFS_sugar_transport-like"/>
</dbReference>
<feature type="transmembrane region" description="Helical" evidence="8">
    <location>
        <begin position="94"/>
        <end position="113"/>
    </location>
</feature>
<dbReference type="Gene3D" id="1.20.1250.20">
    <property type="entry name" value="MFS general substrate transporter like domains"/>
    <property type="match status" value="1"/>
</dbReference>
<dbReference type="PROSITE" id="PS50850">
    <property type="entry name" value="MFS"/>
    <property type="match status" value="1"/>
</dbReference>
<evidence type="ECO:0000256" key="5">
    <source>
        <dbReference type="ARBA" id="ARBA00022989"/>
    </source>
</evidence>
<dbReference type="Pfam" id="PF00083">
    <property type="entry name" value="Sugar_tr"/>
    <property type="match status" value="1"/>
</dbReference>
<gene>
    <name evidence="10" type="ORF">OKJ48_06885</name>
</gene>
<dbReference type="RefSeq" id="WP_324766980.1">
    <property type="nucleotide sequence ID" value="NZ_BAAATS010000005.1"/>
</dbReference>
<evidence type="ECO:0000256" key="6">
    <source>
        <dbReference type="ARBA" id="ARBA00023136"/>
    </source>
</evidence>
<reference evidence="10 11" key="1">
    <citation type="submission" date="2022-10" db="EMBL/GenBank/DDBJ databases">
        <authorList>
            <person name="Xie J."/>
            <person name="Shen N."/>
        </authorList>
    </citation>
    <scope>NUCLEOTIDE SEQUENCE [LARGE SCALE GENOMIC DNA]</scope>
    <source>
        <strain evidence="10 11">DSM 41681</strain>
    </source>
</reference>
<feature type="transmembrane region" description="Helical" evidence="8">
    <location>
        <begin position="298"/>
        <end position="320"/>
    </location>
</feature>
<sequence length="485" mass="50670">MPETSLLTEHPPGRSPGTGRPPLLVYAVAAVSALGGLLFGYDTGIISGALLHLRDDLDLSSREQEIVVSVILLGAMAGALISGRTAVRHGRRKVVAAVAVIFAVGAVAAAVAPDVSTLIAARFVLGLAVGGASNMVPVYIAELAPAAIRGRLMVLFQLMVAIGQLIAYLCGWALSGSGGWRVMFALAVIPAAALAVGMLFLPESPRWLIEQHRGDDALRTLRRLRPAGADVAAEVAEITSVTANTPSGGGSWGQLRQRWLRPALLIAVGIAAFSQLTGINAIVYYAPTILDDAGFGDSVALLTGIGIGAMLVVAGVVGAVAVDKAGRRRTMLWFLPGSALAMVVLALAFATSTDSAAQRWTVIISLFAYILFNGVGMQAVVWLIGPEILPLSVRGPGTSLATMSLWGFDLLIAMTALTAINAIGRSGTFLFYALMNVACIVFVVLKVPETKGRSLESIERALHSPLPFRRALGDGPAERNPEQQT</sequence>
<feature type="transmembrane region" description="Helical" evidence="8">
    <location>
        <begin position="119"/>
        <end position="140"/>
    </location>
</feature>
<dbReference type="InterPro" id="IPR036259">
    <property type="entry name" value="MFS_trans_sf"/>
</dbReference>
<evidence type="ECO:0000256" key="7">
    <source>
        <dbReference type="RuleBase" id="RU003346"/>
    </source>
</evidence>
<protein>
    <submittedName>
        <fullName evidence="10">Sugar porter family MFS transporter</fullName>
    </submittedName>
</protein>
<keyword evidence="5 8" id="KW-1133">Transmembrane helix</keyword>
<keyword evidence="4 8" id="KW-0812">Transmembrane</keyword>
<dbReference type="PANTHER" id="PTHR48020">
    <property type="entry name" value="PROTON MYO-INOSITOL COTRANSPORTER"/>
    <property type="match status" value="1"/>
</dbReference>
<feature type="transmembrane region" description="Helical" evidence="8">
    <location>
        <begin position="263"/>
        <end position="286"/>
    </location>
</feature>
<feature type="transmembrane region" description="Helical" evidence="8">
    <location>
        <begin position="23"/>
        <end position="46"/>
    </location>
</feature>
<feature type="transmembrane region" description="Helical" evidence="8">
    <location>
        <begin position="405"/>
        <end position="423"/>
    </location>
</feature>
<comment type="caution">
    <text evidence="10">The sequence shown here is derived from an EMBL/GenBank/DDBJ whole genome shotgun (WGS) entry which is preliminary data.</text>
</comment>
<feature type="transmembrane region" description="Helical" evidence="8">
    <location>
        <begin position="180"/>
        <end position="201"/>
    </location>
</feature>
<evidence type="ECO:0000313" key="10">
    <source>
        <dbReference type="EMBL" id="MEB3959976.1"/>
    </source>
</evidence>
<accession>A0ABU6C6W7</accession>
<feature type="transmembrane region" description="Helical" evidence="8">
    <location>
        <begin position="362"/>
        <end position="384"/>
    </location>
</feature>
<dbReference type="SUPFAM" id="SSF103473">
    <property type="entry name" value="MFS general substrate transporter"/>
    <property type="match status" value="1"/>
</dbReference>
<keyword evidence="6 8" id="KW-0472">Membrane</keyword>
<keyword evidence="11" id="KW-1185">Reference proteome</keyword>
<feature type="transmembrane region" description="Helical" evidence="8">
    <location>
        <begin position="152"/>
        <end position="174"/>
    </location>
</feature>
<dbReference type="PANTHER" id="PTHR48020:SF12">
    <property type="entry name" value="PROTON MYO-INOSITOL COTRANSPORTER"/>
    <property type="match status" value="1"/>
</dbReference>
<comment type="subcellular location">
    <subcellularLocation>
        <location evidence="1">Cell membrane</location>
        <topology evidence="1">Multi-pass membrane protein</topology>
    </subcellularLocation>
</comment>
<proteinExistence type="inferred from homology"/>
<keyword evidence="3 7" id="KW-0813">Transport</keyword>
<dbReference type="InterPro" id="IPR003663">
    <property type="entry name" value="Sugar/inositol_transpt"/>
</dbReference>
<dbReference type="EMBL" id="JAOZYB010000033">
    <property type="protein sequence ID" value="MEB3959976.1"/>
    <property type="molecule type" value="Genomic_DNA"/>
</dbReference>
<evidence type="ECO:0000256" key="2">
    <source>
        <dbReference type="ARBA" id="ARBA00010992"/>
    </source>
</evidence>
<organism evidence="10 11">
    <name type="scientific">Streptomyces kunmingensis</name>
    <dbReference type="NCBI Taxonomy" id="68225"/>
    <lineage>
        <taxon>Bacteria</taxon>
        <taxon>Bacillati</taxon>
        <taxon>Actinomycetota</taxon>
        <taxon>Actinomycetes</taxon>
        <taxon>Kitasatosporales</taxon>
        <taxon>Streptomycetaceae</taxon>
        <taxon>Streptomyces</taxon>
    </lineage>
</organism>
<dbReference type="Proteomes" id="UP001352223">
    <property type="component" value="Unassembled WGS sequence"/>
</dbReference>